<evidence type="ECO:0000259" key="6">
    <source>
        <dbReference type="PROSITE" id="PS50016"/>
    </source>
</evidence>
<dbReference type="EnsemblMetazoa" id="XM_017125675.2">
    <property type="protein sequence ID" value="XP_016981164.1"/>
    <property type="gene ID" value="LOC108046113"/>
</dbReference>
<evidence type="ECO:0000256" key="1">
    <source>
        <dbReference type="ARBA" id="ARBA00022723"/>
    </source>
</evidence>
<gene>
    <name evidence="9" type="primary">LOC108046113</name>
    <name evidence="7" type="synonym">108046113</name>
</gene>
<keyword evidence="2 4" id="KW-0863">Zinc-finger</keyword>
<evidence type="ECO:0000313" key="9">
    <source>
        <dbReference type="RefSeq" id="XP_016981164.1"/>
    </source>
</evidence>
<dbReference type="GeneID" id="108046113"/>
<dbReference type="CTD" id="31254"/>
<dbReference type="AlphaFoldDB" id="A0A6P4EWP3"/>
<dbReference type="Gene3D" id="1.10.150.50">
    <property type="entry name" value="Transcription Factor, Ets-1"/>
    <property type="match status" value="1"/>
</dbReference>
<evidence type="ECO:0000256" key="2">
    <source>
        <dbReference type="ARBA" id="ARBA00022771"/>
    </source>
</evidence>
<feature type="region of interest" description="Disordered" evidence="5">
    <location>
        <begin position="1"/>
        <end position="83"/>
    </location>
</feature>
<feature type="compositionally biased region" description="Polar residues" evidence="5">
    <location>
        <begin position="116"/>
        <end position="134"/>
    </location>
</feature>
<dbReference type="InterPro" id="IPR001660">
    <property type="entry name" value="SAM"/>
</dbReference>
<dbReference type="InterPro" id="IPR001965">
    <property type="entry name" value="Znf_PHD"/>
</dbReference>
<feature type="compositionally biased region" description="Polar residues" evidence="5">
    <location>
        <begin position="13"/>
        <end position="25"/>
    </location>
</feature>
<dbReference type="PROSITE" id="PS50016">
    <property type="entry name" value="ZF_PHD_2"/>
    <property type="match status" value="2"/>
</dbReference>
<protein>
    <submittedName>
        <fullName evidence="9">Histone-lysine N-methyltransferase 2D</fullName>
    </submittedName>
</protein>
<proteinExistence type="predicted"/>
<evidence type="ECO:0000256" key="3">
    <source>
        <dbReference type="ARBA" id="ARBA00022833"/>
    </source>
</evidence>
<evidence type="ECO:0000256" key="5">
    <source>
        <dbReference type="SAM" id="MobiDB-lite"/>
    </source>
</evidence>
<evidence type="ECO:0000313" key="8">
    <source>
        <dbReference type="Proteomes" id="UP001652680"/>
    </source>
</evidence>
<feature type="compositionally biased region" description="Polar residues" evidence="5">
    <location>
        <begin position="71"/>
        <end position="82"/>
    </location>
</feature>
<feature type="compositionally biased region" description="Polar residues" evidence="5">
    <location>
        <begin position="247"/>
        <end position="266"/>
    </location>
</feature>
<feature type="region of interest" description="Disordered" evidence="5">
    <location>
        <begin position="247"/>
        <end position="396"/>
    </location>
</feature>
<dbReference type="InterPro" id="IPR011011">
    <property type="entry name" value="Znf_FYVE_PHD"/>
</dbReference>
<dbReference type="GO" id="GO:0035102">
    <property type="term" value="C:PRC1 complex"/>
    <property type="evidence" value="ECO:0007669"/>
    <property type="project" value="TreeGrafter"/>
</dbReference>
<evidence type="ECO:0000313" key="7">
    <source>
        <dbReference type="EnsemblMetazoa" id="XP_016981164.1"/>
    </source>
</evidence>
<dbReference type="InterPro" id="IPR050548">
    <property type="entry name" value="PcG_chromatin_remod_factors"/>
</dbReference>
<dbReference type="GO" id="GO:0045892">
    <property type="term" value="P:negative regulation of DNA-templated transcription"/>
    <property type="evidence" value="ECO:0007669"/>
    <property type="project" value="TreeGrafter"/>
</dbReference>
<reference evidence="8" key="1">
    <citation type="journal article" date="2021" name="Elife">
        <title>Highly contiguous assemblies of 101 drosophilid genomes.</title>
        <authorList>
            <person name="Kim B.Y."/>
            <person name="Wang J.R."/>
            <person name="Miller D.E."/>
            <person name="Barmina O."/>
            <person name="Delaney E."/>
            <person name="Thompson A."/>
            <person name="Comeault A.A."/>
            <person name="Peede D."/>
            <person name="D'Agostino E.R."/>
            <person name="Pelaez J."/>
            <person name="Aguilar J.M."/>
            <person name="Haji D."/>
            <person name="Matsunaga T."/>
            <person name="Armstrong E.E."/>
            <person name="Zych M."/>
            <person name="Ogawa Y."/>
            <person name="Stamenkovic-Radak M."/>
            <person name="Jelic M."/>
            <person name="Veselinovic M.S."/>
            <person name="Tanaskovic M."/>
            <person name="Eric P."/>
            <person name="Gao J.J."/>
            <person name="Katoh T.K."/>
            <person name="Toda M.J."/>
            <person name="Watabe H."/>
            <person name="Watada M."/>
            <person name="Davis J.S."/>
            <person name="Moyle L.C."/>
            <person name="Manoli G."/>
            <person name="Bertolini E."/>
            <person name="Kostal V."/>
            <person name="Hawley R.S."/>
            <person name="Takahashi A."/>
            <person name="Jones C.D."/>
            <person name="Price D.K."/>
            <person name="Whiteman N."/>
            <person name="Kopp A."/>
            <person name="Matute D.R."/>
            <person name="Petrov D.A."/>
        </authorList>
    </citation>
    <scope>NUCLEOTIDE SEQUENCE [LARGE SCALE GENOMIC DNA]</scope>
</reference>
<dbReference type="GO" id="GO:0003682">
    <property type="term" value="F:chromatin binding"/>
    <property type="evidence" value="ECO:0007669"/>
    <property type="project" value="TreeGrafter"/>
</dbReference>
<reference evidence="7" key="3">
    <citation type="submission" date="2025-05" db="UniProtKB">
        <authorList>
            <consortium name="EnsemblMetazoa"/>
        </authorList>
    </citation>
    <scope>IDENTIFICATION</scope>
</reference>
<dbReference type="Proteomes" id="UP001652680">
    <property type="component" value="Unassembled WGS sequence"/>
</dbReference>
<dbReference type="InterPro" id="IPR013083">
    <property type="entry name" value="Znf_RING/FYVE/PHD"/>
</dbReference>
<dbReference type="SMART" id="SM00249">
    <property type="entry name" value="PHD"/>
    <property type="match status" value="2"/>
</dbReference>
<keyword evidence="1" id="KW-0479">Metal-binding</keyword>
<reference evidence="9" key="2">
    <citation type="submission" date="2025-04" db="UniProtKB">
        <authorList>
            <consortium name="RefSeq"/>
        </authorList>
    </citation>
    <scope>IDENTIFICATION</scope>
</reference>
<feature type="region of interest" description="Disordered" evidence="5">
    <location>
        <begin position="106"/>
        <end position="134"/>
    </location>
</feature>
<dbReference type="SMART" id="SM00454">
    <property type="entry name" value="SAM"/>
    <property type="match status" value="1"/>
</dbReference>
<dbReference type="Pfam" id="PF00628">
    <property type="entry name" value="PHD"/>
    <property type="match status" value="1"/>
</dbReference>
<dbReference type="GO" id="GO:0042393">
    <property type="term" value="F:histone binding"/>
    <property type="evidence" value="ECO:0007669"/>
    <property type="project" value="TreeGrafter"/>
</dbReference>
<sequence length="479" mass="52725">MKRIKDEDKEESPSQPAAHNSSAGSNGHDATSPVAATSSASAVPDVSATGASVRTTGRVKKPKLVYDPSDNYVSRASSNRNSLGAAGAAPAAVAAISSVQQSSPAKEAAKEVVSGDSHSQDSTTSPAVSEQLQPAQNRNFDTCQKCAKSEPKRGSGHKSNFLTCKGCMQKWHFPCLPITFENQSLARKRYKCNKCRYCQVCNVRGRDLAICSTCVDAYHADCNDPTIKQTKSVETNPNWKCFRCEASNSGNNTSPSSEEQTGNRKSNASREDQPVAARKSNAGRKKRVQSDPTGQEKPAKIEKLGKRSPPLKIEEKKEKKEHNEEEEQREQPVVVKVEKVEDEEDREKETEKETEKGTKKEEKEPIQPETREEPEPHLESFPSRLTPPPPAAVDSPVNIKSQPVSSWSVEQVVGFVARHYPKEANVFRYQDIDGASLLLLTRQDVMNGFGLKLGPALRVFELVMSLQSRSDDVRLAWFE</sequence>
<dbReference type="PANTHER" id="PTHR12247:SF138">
    <property type="entry name" value="POLYHOMEOTIC DISTAL, ISOFORM A-RELATED"/>
    <property type="match status" value="1"/>
</dbReference>
<feature type="compositionally biased region" description="Basic and acidic residues" evidence="5">
    <location>
        <begin position="312"/>
        <end position="323"/>
    </location>
</feature>
<dbReference type="InterPro" id="IPR019787">
    <property type="entry name" value="Znf_PHD-finger"/>
</dbReference>
<feature type="compositionally biased region" description="Low complexity" evidence="5">
    <location>
        <begin position="29"/>
        <end position="49"/>
    </location>
</feature>
<dbReference type="SUPFAM" id="SSF47769">
    <property type="entry name" value="SAM/Pointed domain"/>
    <property type="match status" value="1"/>
</dbReference>
<dbReference type="OrthoDB" id="10004495at2759"/>
<keyword evidence="3" id="KW-0862">Zinc</keyword>
<feature type="domain" description="PHD-type" evidence="6">
    <location>
        <begin position="140"/>
        <end position="198"/>
    </location>
</feature>
<dbReference type="InterPro" id="IPR013761">
    <property type="entry name" value="SAM/pointed_sf"/>
</dbReference>
<name>A0A6P4EWP3_DRORH</name>
<dbReference type="Gene3D" id="3.30.40.10">
    <property type="entry name" value="Zinc/RING finger domain, C3HC4 (zinc finger)"/>
    <property type="match status" value="2"/>
</dbReference>
<dbReference type="PANTHER" id="PTHR12247">
    <property type="entry name" value="POLYCOMB GROUP PROTEIN"/>
    <property type="match status" value="1"/>
</dbReference>
<evidence type="ECO:0000256" key="4">
    <source>
        <dbReference type="PROSITE-ProRule" id="PRU00146"/>
    </source>
</evidence>
<dbReference type="RefSeq" id="XP_016981164.1">
    <property type="nucleotide sequence ID" value="XM_017125675.1"/>
</dbReference>
<dbReference type="SUPFAM" id="SSF57903">
    <property type="entry name" value="FYVE/PHD zinc finger"/>
    <property type="match status" value="2"/>
</dbReference>
<keyword evidence="8" id="KW-1185">Reference proteome</keyword>
<organism evidence="9">
    <name type="scientific">Drosophila rhopaloa</name>
    <name type="common">Fruit fly</name>
    <dbReference type="NCBI Taxonomy" id="1041015"/>
    <lineage>
        <taxon>Eukaryota</taxon>
        <taxon>Metazoa</taxon>
        <taxon>Ecdysozoa</taxon>
        <taxon>Arthropoda</taxon>
        <taxon>Hexapoda</taxon>
        <taxon>Insecta</taxon>
        <taxon>Pterygota</taxon>
        <taxon>Neoptera</taxon>
        <taxon>Endopterygota</taxon>
        <taxon>Diptera</taxon>
        <taxon>Brachycera</taxon>
        <taxon>Muscomorpha</taxon>
        <taxon>Ephydroidea</taxon>
        <taxon>Drosophilidae</taxon>
        <taxon>Drosophila</taxon>
        <taxon>Sophophora</taxon>
    </lineage>
</organism>
<feature type="domain" description="PHD-type" evidence="6">
    <location>
        <begin position="195"/>
        <end position="247"/>
    </location>
</feature>
<feature type="compositionally biased region" description="Basic and acidic residues" evidence="5">
    <location>
        <begin position="347"/>
        <end position="378"/>
    </location>
</feature>
<accession>A0A6P4EWP3</accession>
<dbReference type="GO" id="GO:0008270">
    <property type="term" value="F:zinc ion binding"/>
    <property type="evidence" value="ECO:0007669"/>
    <property type="project" value="UniProtKB-KW"/>
</dbReference>